<sequence length="348" mass="37793">MNLTVTVHDPRVDPEPEGWPEFRAAQRLPVPWDYGLMGVESAAARSPNLLAVVRRGARVVTAVAATIARPGLGRPDAPGPVGGPARWGPRWVEVHQPWLSGFPGWACAEDLAPAARRQALRAAERAVCRFVGVGCLGVLYRYVPPADAPLLAGAGRLVRPAAGTAVLDNAFGSVAEWISSLSRGRRHSIRGQIRKIAADPDLVVRFAPERDDLSGAELAGLLRRHRAKFGRVRFDWRSPVCPDYLHALVRRPDVVTGTYHDRAGRLLAFTVILDHPETPLHQHWAALAPHEGGRQHLYFDAFARVVGHMVEHGRRSVSSGRGLGEVKASLGFTLRPLCVVAAPRPVCG</sequence>
<evidence type="ECO:0000313" key="2">
    <source>
        <dbReference type="EMBL" id="MCP2169516.1"/>
    </source>
</evidence>
<dbReference type="InterPro" id="IPR038740">
    <property type="entry name" value="BioF2-like_GNAT_dom"/>
</dbReference>
<dbReference type="Pfam" id="PF13480">
    <property type="entry name" value="Acetyltransf_6"/>
    <property type="match status" value="1"/>
</dbReference>
<keyword evidence="3" id="KW-1185">Reference proteome</keyword>
<evidence type="ECO:0000313" key="3">
    <source>
        <dbReference type="Proteomes" id="UP001206128"/>
    </source>
</evidence>
<dbReference type="EMBL" id="JAMTCK010000019">
    <property type="protein sequence ID" value="MCP2169516.1"/>
    <property type="molecule type" value="Genomic_DNA"/>
</dbReference>
<dbReference type="Proteomes" id="UP001206128">
    <property type="component" value="Unassembled WGS sequence"/>
</dbReference>
<organism evidence="2 3">
    <name type="scientific">Goodfellowiella coeruleoviolacea</name>
    <dbReference type="NCBI Taxonomy" id="334858"/>
    <lineage>
        <taxon>Bacteria</taxon>
        <taxon>Bacillati</taxon>
        <taxon>Actinomycetota</taxon>
        <taxon>Actinomycetes</taxon>
        <taxon>Pseudonocardiales</taxon>
        <taxon>Pseudonocardiaceae</taxon>
        <taxon>Goodfellowiella</taxon>
    </lineage>
</organism>
<proteinExistence type="predicted"/>
<dbReference type="AlphaFoldDB" id="A0AAE3GJQ4"/>
<protein>
    <recommendedName>
        <fullName evidence="1">BioF2-like acetyltransferase domain-containing protein</fullName>
    </recommendedName>
</protein>
<accession>A0AAE3GJQ4</accession>
<name>A0AAE3GJQ4_9PSEU</name>
<gene>
    <name evidence="2" type="ORF">LX83_006402</name>
</gene>
<comment type="caution">
    <text evidence="2">The sequence shown here is derived from an EMBL/GenBank/DDBJ whole genome shotgun (WGS) entry which is preliminary data.</text>
</comment>
<feature type="domain" description="BioF2-like acetyltransferase" evidence="1">
    <location>
        <begin position="184"/>
        <end position="322"/>
    </location>
</feature>
<evidence type="ECO:0000259" key="1">
    <source>
        <dbReference type="Pfam" id="PF13480"/>
    </source>
</evidence>
<reference evidence="2" key="1">
    <citation type="submission" date="2022-06" db="EMBL/GenBank/DDBJ databases">
        <title>Genomic Encyclopedia of Archaeal and Bacterial Type Strains, Phase II (KMG-II): from individual species to whole genera.</title>
        <authorList>
            <person name="Goeker M."/>
        </authorList>
    </citation>
    <scope>NUCLEOTIDE SEQUENCE</scope>
    <source>
        <strain evidence="2">DSM 43935</strain>
    </source>
</reference>
<dbReference type="RefSeq" id="WP_253778382.1">
    <property type="nucleotide sequence ID" value="NZ_JAMTCK010000019.1"/>
</dbReference>